<sequence length="156" mass="16156">MASTRGTLALSKAGISFSLHPYDYDPKAEHTGLAAAEALGLDPAIMLKTLMIEVDGKPACVAIPAGNSLSMKRAAAAFGAKQAAMMSVPKAEKLSGYHVGGIGPFGQMRPIRTVFEESAMSGPVIYINAGQRGLIMGIAPDDAARFLQAQIAPLVA</sequence>
<evidence type="ECO:0000256" key="4">
    <source>
        <dbReference type="PIRNR" id="PIRNR006181"/>
    </source>
</evidence>
<name>F9Y770_KETVW</name>
<evidence type="ECO:0000313" key="7">
    <source>
        <dbReference type="Proteomes" id="UP000000692"/>
    </source>
</evidence>
<dbReference type="InterPro" id="IPR036754">
    <property type="entry name" value="YbaK/aa-tRNA-synt-asso_dom_sf"/>
</dbReference>
<dbReference type="eggNOG" id="COG2606">
    <property type="taxonomic scope" value="Bacteria"/>
</dbReference>
<dbReference type="GO" id="GO:0016829">
    <property type="term" value="F:lyase activity"/>
    <property type="evidence" value="ECO:0007669"/>
    <property type="project" value="UniProtKB-KW"/>
</dbReference>
<dbReference type="HOGENOM" id="CLU_094875_1_0_5"/>
<dbReference type="OrthoDB" id="9809296at2"/>
<dbReference type="RefSeq" id="WP_013382923.1">
    <property type="nucleotide sequence ID" value="NC_017384.1"/>
</dbReference>
<dbReference type="SUPFAM" id="SSF55826">
    <property type="entry name" value="YbaK/ProRS associated domain"/>
    <property type="match status" value="1"/>
</dbReference>
<dbReference type="InterPro" id="IPR007214">
    <property type="entry name" value="YbaK/aa-tRNA-synth-assoc-dom"/>
</dbReference>
<keyword evidence="7" id="KW-1185">Reference proteome</keyword>
<keyword evidence="2 4" id="KW-0648">Protein biosynthesis</keyword>
<dbReference type="PANTHER" id="PTHR30411">
    <property type="entry name" value="CYTOPLASMIC PROTEIN"/>
    <property type="match status" value="1"/>
</dbReference>
<feature type="domain" description="YbaK/aminoacyl-tRNA synthetase-associated" evidence="5">
    <location>
        <begin position="33"/>
        <end position="146"/>
    </location>
</feature>
<keyword evidence="6" id="KW-0030">Aminoacyl-tRNA synthetase</keyword>
<dbReference type="EC" id="4.2.-.-" evidence="4"/>
<proteinExistence type="inferred from homology"/>
<gene>
    <name evidence="6" type="ordered locus">KVU_2421</name>
</gene>
<dbReference type="GO" id="GO:0006412">
    <property type="term" value="P:translation"/>
    <property type="evidence" value="ECO:0007669"/>
    <property type="project" value="UniProtKB-KW"/>
</dbReference>
<dbReference type="CDD" id="cd00002">
    <property type="entry name" value="YbaK_deacylase"/>
    <property type="match status" value="1"/>
</dbReference>
<dbReference type="Gene3D" id="3.90.960.10">
    <property type="entry name" value="YbaK/aminoacyl-tRNA synthetase-associated domain"/>
    <property type="match status" value="1"/>
</dbReference>
<dbReference type="PIRSF" id="PIRSF006181">
    <property type="entry name" value="EbsC_YbaK"/>
    <property type="match status" value="1"/>
</dbReference>
<dbReference type="InterPro" id="IPR004369">
    <property type="entry name" value="Prolyl-tRNA_editing_YbaK/EbsC"/>
</dbReference>
<dbReference type="PANTHER" id="PTHR30411:SF0">
    <property type="entry name" value="CYS-TRNA(PRO)_CYS-TRNA(CYS) DEACYLASE YBAK"/>
    <property type="match status" value="1"/>
</dbReference>
<dbReference type="Pfam" id="PF04073">
    <property type="entry name" value="tRNA_edit"/>
    <property type="match status" value="1"/>
</dbReference>
<accession>F9Y770</accession>
<evidence type="ECO:0000259" key="5">
    <source>
        <dbReference type="Pfam" id="PF04073"/>
    </source>
</evidence>
<evidence type="ECO:0000256" key="1">
    <source>
        <dbReference type="ARBA" id="ARBA00009798"/>
    </source>
</evidence>
<reference evidence="6 7" key="1">
    <citation type="journal article" date="2011" name="J. Bacteriol.">
        <title>Complete genome sequence of the industrial strain Ketogulonicigenium vulgare WSH-001.</title>
        <authorList>
            <person name="Liu L."/>
            <person name="Li Y."/>
            <person name="Zhang J."/>
            <person name="Zhou Z."/>
            <person name="Liu J."/>
            <person name="Li X."/>
            <person name="Zhou J."/>
            <person name="Du G."/>
            <person name="Wang L."/>
            <person name="Chen J."/>
        </authorList>
    </citation>
    <scope>NUCLEOTIDE SEQUENCE [LARGE SCALE GENOMIC DNA]</scope>
    <source>
        <strain evidence="6 7">WSH-001</strain>
    </source>
</reference>
<comment type="similarity">
    <text evidence="1 4">Belongs to the prolyl-tRNA editing family. YbaK/EbsC subfamily.</text>
</comment>
<dbReference type="Proteomes" id="UP000000692">
    <property type="component" value="Chromosome"/>
</dbReference>
<dbReference type="KEGG" id="kvl:KVU_2421"/>
<dbReference type="GO" id="GO:0002161">
    <property type="term" value="F:aminoacyl-tRNA deacylase activity"/>
    <property type="evidence" value="ECO:0007669"/>
    <property type="project" value="InterPro"/>
</dbReference>
<dbReference type="AlphaFoldDB" id="F9Y770"/>
<keyword evidence="3 4" id="KW-0456">Lyase</keyword>
<organism evidence="6 7">
    <name type="scientific">Ketogulonicigenium vulgare (strain WSH-001)</name>
    <dbReference type="NCBI Taxonomy" id="759362"/>
    <lineage>
        <taxon>Bacteria</taxon>
        <taxon>Pseudomonadati</taxon>
        <taxon>Pseudomonadota</taxon>
        <taxon>Alphaproteobacteria</taxon>
        <taxon>Rhodobacterales</taxon>
        <taxon>Roseobacteraceae</taxon>
        <taxon>Ketogulonicigenium</taxon>
    </lineage>
</organism>
<evidence type="ECO:0000256" key="3">
    <source>
        <dbReference type="ARBA" id="ARBA00023239"/>
    </source>
</evidence>
<dbReference type="GO" id="GO:0004812">
    <property type="term" value="F:aminoacyl-tRNA ligase activity"/>
    <property type="evidence" value="ECO:0007669"/>
    <property type="project" value="UniProtKB-KW"/>
</dbReference>
<evidence type="ECO:0000313" key="6">
    <source>
        <dbReference type="EMBL" id="AEM42260.1"/>
    </source>
</evidence>
<evidence type="ECO:0000256" key="2">
    <source>
        <dbReference type="ARBA" id="ARBA00022917"/>
    </source>
</evidence>
<protein>
    <recommendedName>
        <fullName evidence="4">Cys-tRNA(Pro)/Cys-tRNA(Cys) deacylase</fullName>
        <ecNumber evidence="4">4.2.-.-</ecNumber>
    </recommendedName>
</protein>
<dbReference type="EMBL" id="CP002018">
    <property type="protein sequence ID" value="AEM42260.1"/>
    <property type="molecule type" value="Genomic_DNA"/>
</dbReference>
<keyword evidence="6" id="KW-0436">Ligase</keyword>